<name>A0A7W9EX95_9SPHN</name>
<evidence type="ECO:0000313" key="1">
    <source>
        <dbReference type="EMBL" id="MBB5716557.1"/>
    </source>
</evidence>
<protein>
    <submittedName>
        <fullName evidence="1">Uncharacterized protein</fullName>
    </submittedName>
</protein>
<dbReference type="EMBL" id="JACIJK010000012">
    <property type="protein sequence ID" value="MBB5716557.1"/>
    <property type="molecule type" value="Genomic_DNA"/>
</dbReference>
<comment type="caution">
    <text evidence="1">The sequence shown here is derived from an EMBL/GenBank/DDBJ whole genome shotgun (WGS) entry which is preliminary data.</text>
</comment>
<evidence type="ECO:0000313" key="2">
    <source>
        <dbReference type="Proteomes" id="UP000546200"/>
    </source>
</evidence>
<proteinExistence type="predicted"/>
<reference evidence="1 2" key="1">
    <citation type="submission" date="2020-08" db="EMBL/GenBank/DDBJ databases">
        <title>Genomic Encyclopedia of Type Strains, Phase IV (KMG-IV): sequencing the most valuable type-strain genomes for metagenomic binning, comparative biology and taxonomic classification.</title>
        <authorList>
            <person name="Goeker M."/>
        </authorList>
    </citation>
    <scope>NUCLEOTIDE SEQUENCE [LARGE SCALE GENOMIC DNA]</scope>
    <source>
        <strain evidence="1 2">DSM 100044</strain>
    </source>
</reference>
<keyword evidence="2" id="KW-1185">Reference proteome</keyword>
<dbReference type="AlphaFoldDB" id="A0A7W9EX95"/>
<gene>
    <name evidence="1" type="ORF">FHS94_003427</name>
</gene>
<sequence length="83" mass="9286">MTAARAFLLKVLQRVADGGDVSEPELNTAVPDPFALNRAEKNAWEELSHWADDDDVRGRHQRYAASKRERMRDHLAALIATGS</sequence>
<accession>A0A7W9EX95</accession>
<dbReference type="RefSeq" id="WP_184059945.1">
    <property type="nucleotide sequence ID" value="NZ_JACIJK010000012.1"/>
</dbReference>
<organism evidence="1 2">
    <name type="scientific">Sphingomonas aerophila</name>
    <dbReference type="NCBI Taxonomy" id="1344948"/>
    <lineage>
        <taxon>Bacteria</taxon>
        <taxon>Pseudomonadati</taxon>
        <taxon>Pseudomonadota</taxon>
        <taxon>Alphaproteobacteria</taxon>
        <taxon>Sphingomonadales</taxon>
        <taxon>Sphingomonadaceae</taxon>
        <taxon>Sphingomonas</taxon>
    </lineage>
</organism>
<dbReference type="Proteomes" id="UP000546200">
    <property type="component" value="Unassembled WGS sequence"/>
</dbReference>